<dbReference type="PROSITE" id="PS51388">
    <property type="entry name" value="GED"/>
    <property type="match status" value="1"/>
</dbReference>
<evidence type="ECO:0000256" key="2">
    <source>
        <dbReference type="ARBA" id="ARBA00023134"/>
    </source>
</evidence>
<dbReference type="InterPro" id="IPR022812">
    <property type="entry name" value="Dynamin"/>
</dbReference>
<dbReference type="GO" id="GO:0003924">
    <property type="term" value="F:GTPase activity"/>
    <property type="evidence" value="ECO:0007669"/>
    <property type="project" value="InterPro"/>
</dbReference>
<reference evidence="5 6" key="1">
    <citation type="journal article" date="2014" name="BMC Genomics">
        <title>Genome sequencing of four Aureobasidium pullulans varieties: biotechnological potential, stress tolerance, and description of new species.</title>
        <authorList>
            <person name="Gostin Ar C."/>
            <person name="Ohm R.A."/>
            <person name="Kogej T."/>
            <person name="Sonjak S."/>
            <person name="Turk M."/>
            <person name="Zajc J."/>
            <person name="Zalar P."/>
            <person name="Grube M."/>
            <person name="Sun H."/>
            <person name="Han J."/>
            <person name="Sharma A."/>
            <person name="Chiniquy J."/>
            <person name="Ngan C.Y."/>
            <person name="Lipzen A."/>
            <person name="Barry K."/>
            <person name="Grigoriev I.V."/>
            <person name="Gunde-Cimerman N."/>
        </authorList>
    </citation>
    <scope>NUCLEOTIDE SEQUENCE [LARGE SCALE GENOMIC DNA]</scope>
    <source>
        <strain evidence="5 6">CBS 147.97</strain>
    </source>
</reference>
<keyword evidence="2" id="KW-0342">GTP-binding</keyword>
<dbReference type="STRING" id="1043004.A0A074WMR9"/>
<dbReference type="Pfam" id="PF01031">
    <property type="entry name" value="Dynamin_M"/>
    <property type="match status" value="1"/>
</dbReference>
<dbReference type="PROSITE" id="PS51718">
    <property type="entry name" value="G_DYNAMIN_2"/>
    <property type="match status" value="1"/>
</dbReference>
<dbReference type="SMART" id="SM00053">
    <property type="entry name" value="DYNc"/>
    <property type="match status" value="1"/>
</dbReference>
<protein>
    <submittedName>
        <fullName evidence="5">Dynamin GTPase</fullName>
    </submittedName>
</protein>
<dbReference type="Proteomes" id="UP000027730">
    <property type="component" value="Unassembled WGS sequence"/>
</dbReference>
<dbReference type="PANTHER" id="PTHR11566:SF215">
    <property type="entry name" value="DYNAMIN GTPASE"/>
    <property type="match status" value="1"/>
</dbReference>
<dbReference type="InterPro" id="IPR000375">
    <property type="entry name" value="Dynamin_stalk"/>
</dbReference>
<dbReference type="RefSeq" id="XP_013428795.1">
    <property type="nucleotide sequence ID" value="XM_013573341.1"/>
</dbReference>
<dbReference type="SUPFAM" id="SSF52540">
    <property type="entry name" value="P-loop containing nucleoside triphosphate hydrolases"/>
    <property type="match status" value="1"/>
</dbReference>
<keyword evidence="6" id="KW-1185">Reference proteome</keyword>
<evidence type="ECO:0000259" key="3">
    <source>
        <dbReference type="PROSITE" id="PS51388"/>
    </source>
</evidence>
<dbReference type="InterPro" id="IPR045063">
    <property type="entry name" value="Dynamin_N"/>
</dbReference>
<dbReference type="OrthoDB" id="415706at2759"/>
<dbReference type="PRINTS" id="PR00195">
    <property type="entry name" value="DYNAMIN"/>
</dbReference>
<dbReference type="GO" id="GO:0006897">
    <property type="term" value="P:endocytosis"/>
    <property type="evidence" value="ECO:0007669"/>
    <property type="project" value="TreeGrafter"/>
</dbReference>
<dbReference type="GO" id="GO:0016559">
    <property type="term" value="P:peroxisome fission"/>
    <property type="evidence" value="ECO:0007669"/>
    <property type="project" value="TreeGrafter"/>
</dbReference>
<evidence type="ECO:0000256" key="1">
    <source>
        <dbReference type="ARBA" id="ARBA00022741"/>
    </source>
</evidence>
<dbReference type="GO" id="GO:0005525">
    <property type="term" value="F:GTP binding"/>
    <property type="evidence" value="ECO:0007669"/>
    <property type="project" value="InterPro"/>
</dbReference>
<organism evidence="5 6">
    <name type="scientific">Aureobasidium namibiae CBS 147.97</name>
    <dbReference type="NCBI Taxonomy" id="1043004"/>
    <lineage>
        <taxon>Eukaryota</taxon>
        <taxon>Fungi</taxon>
        <taxon>Dikarya</taxon>
        <taxon>Ascomycota</taxon>
        <taxon>Pezizomycotina</taxon>
        <taxon>Dothideomycetes</taxon>
        <taxon>Dothideomycetidae</taxon>
        <taxon>Dothideales</taxon>
        <taxon>Saccotheciaceae</taxon>
        <taxon>Aureobasidium</taxon>
    </lineage>
</organism>
<proteinExistence type="predicted"/>
<dbReference type="InterPro" id="IPR030381">
    <property type="entry name" value="G_DYNAMIN_dom"/>
</dbReference>
<dbReference type="HOGENOM" id="CLU_008964_7_2_1"/>
<dbReference type="InterPro" id="IPR001401">
    <property type="entry name" value="Dynamin_GTPase"/>
</dbReference>
<evidence type="ECO:0000259" key="4">
    <source>
        <dbReference type="PROSITE" id="PS51718"/>
    </source>
</evidence>
<dbReference type="InterPro" id="IPR027417">
    <property type="entry name" value="P-loop_NTPase"/>
</dbReference>
<evidence type="ECO:0000313" key="5">
    <source>
        <dbReference type="EMBL" id="KEQ74405.1"/>
    </source>
</evidence>
<evidence type="ECO:0000313" key="6">
    <source>
        <dbReference type="Proteomes" id="UP000027730"/>
    </source>
</evidence>
<feature type="domain" description="Dynamin-type G" evidence="4">
    <location>
        <begin position="25"/>
        <end position="321"/>
    </location>
</feature>
<accession>A0A074WMR9</accession>
<dbReference type="PANTHER" id="PTHR11566">
    <property type="entry name" value="DYNAMIN"/>
    <property type="match status" value="1"/>
</dbReference>
<dbReference type="GeneID" id="25416689"/>
<feature type="domain" description="GED" evidence="3">
    <location>
        <begin position="611"/>
        <end position="700"/>
    </location>
</feature>
<gene>
    <name evidence="5" type="ORF">M436DRAFT_80833</name>
</gene>
<dbReference type="InterPro" id="IPR020850">
    <property type="entry name" value="GED_dom"/>
</dbReference>
<dbReference type="FunFam" id="3.40.50.300:FF:001425">
    <property type="entry name" value="Dynamin GTPase, putative"/>
    <property type="match status" value="1"/>
</dbReference>
<dbReference type="GO" id="GO:0000266">
    <property type="term" value="P:mitochondrial fission"/>
    <property type="evidence" value="ECO:0007669"/>
    <property type="project" value="TreeGrafter"/>
</dbReference>
<name>A0A074WMR9_9PEZI</name>
<dbReference type="GO" id="GO:0016020">
    <property type="term" value="C:membrane"/>
    <property type="evidence" value="ECO:0007669"/>
    <property type="project" value="TreeGrafter"/>
</dbReference>
<dbReference type="GO" id="GO:0008017">
    <property type="term" value="F:microtubule binding"/>
    <property type="evidence" value="ECO:0007669"/>
    <property type="project" value="TreeGrafter"/>
</dbReference>
<dbReference type="EMBL" id="KL584707">
    <property type="protein sequence ID" value="KEQ74405.1"/>
    <property type="molecule type" value="Genomic_DNA"/>
</dbReference>
<dbReference type="Gene3D" id="3.40.50.300">
    <property type="entry name" value="P-loop containing nucleotide triphosphate hydrolases"/>
    <property type="match status" value="1"/>
</dbReference>
<dbReference type="GO" id="GO:0005739">
    <property type="term" value="C:mitochondrion"/>
    <property type="evidence" value="ECO:0007669"/>
    <property type="project" value="TreeGrafter"/>
</dbReference>
<dbReference type="GO" id="GO:0005874">
    <property type="term" value="C:microtubule"/>
    <property type="evidence" value="ECO:0007669"/>
    <property type="project" value="TreeGrafter"/>
</dbReference>
<keyword evidence="1" id="KW-0547">Nucleotide-binding</keyword>
<sequence length="700" mass="78099">MTGNMVDPGLLDKIDKLFACGVGDHIPLPQLVVVGDQSNGKSSVLEGITKLPFPRDSGLCTRFATQITFRRAQTVSTTVTIIPHKGASQAYADDLRAFKSVTNAVLEPISFSKTMKDVHKLMGLSDFTEDGEARSTFSEDVLKVEVTGPEQEHFSVVDVPGIFRTATKGVTTLADASMVKSMVRRYMDNPRSMMLVVIPANVDIATQEILTLAEEADPDGHRTLGVLTKPDLVDPGAEAGVLQLVRGEKHPLNLGWCIVRNLGQQQIQDTAADRSAVEKAFFRDRSPWNELDQDRVGVDALRSHLQEVLASNIRREFSNVKREVLTKLNTARRGLDDLGSKRQTPDEQRRFVMDIASQFREVVISALNGNYSDNKLFDLEDDLMMVTAMVNRNDKFANDIEKHGHTDLVKQGINSNGGQGVALRHTKDIADLEDLIKGDNLVDDKIRSNIIDWLSELYKSSRGFELGTLDKNLLARTMKVQSEKWEPLAQGYILDVVHLAHRFVTCLLGHVCPSERVREGIMSVLMEPLLDTYRRGLDQVQFMLRVERSNPQTINHYFNDNLDKSRQKRLRASLEKHATVQASPSDGVSQATIALDDILKNHPMSNAEHIVFEIHDILRAYYKVAKKRFVDNVCMQADFVLVTGPDNPLKILSPQFVSSLSDEQLEEVAGEDIGLRRKRTALAKEVEDLEIGKKILAGVS</sequence>
<dbReference type="AlphaFoldDB" id="A0A074WMR9"/>
<dbReference type="CDD" id="cd08771">
    <property type="entry name" value="DLP_1"/>
    <property type="match status" value="1"/>
</dbReference>
<dbReference type="GO" id="GO:0048312">
    <property type="term" value="P:intracellular distribution of mitochondria"/>
    <property type="evidence" value="ECO:0007669"/>
    <property type="project" value="TreeGrafter"/>
</dbReference>
<dbReference type="Pfam" id="PF00350">
    <property type="entry name" value="Dynamin_N"/>
    <property type="match status" value="1"/>
</dbReference>